<name>A0A8J2VGF0_9BACL</name>
<evidence type="ECO:0000313" key="1">
    <source>
        <dbReference type="EMBL" id="GGE07322.1"/>
    </source>
</evidence>
<sequence>MKELVGMCTGCGREVYCLNGFLNGVVDEEKRLWCTACEEKPKGQDG</sequence>
<accession>A0A8J2VGF0</accession>
<reference evidence="1" key="1">
    <citation type="journal article" date="2014" name="Int. J. Syst. Evol. Microbiol.">
        <title>Complete genome sequence of Corynebacterium casei LMG S-19264T (=DSM 44701T), isolated from a smear-ripened cheese.</title>
        <authorList>
            <consortium name="US DOE Joint Genome Institute (JGI-PGF)"/>
            <person name="Walter F."/>
            <person name="Albersmeier A."/>
            <person name="Kalinowski J."/>
            <person name="Ruckert C."/>
        </authorList>
    </citation>
    <scope>NUCLEOTIDE SEQUENCE</scope>
    <source>
        <strain evidence="1">CGMCC 1.15179</strain>
    </source>
</reference>
<reference evidence="1" key="2">
    <citation type="submission" date="2020-09" db="EMBL/GenBank/DDBJ databases">
        <authorList>
            <person name="Sun Q."/>
            <person name="Zhou Y."/>
        </authorList>
    </citation>
    <scope>NUCLEOTIDE SEQUENCE</scope>
    <source>
        <strain evidence="1">CGMCC 1.15179</strain>
    </source>
</reference>
<dbReference type="RefSeq" id="WP_188646407.1">
    <property type="nucleotide sequence ID" value="NZ_BMHQ01000002.1"/>
</dbReference>
<organism evidence="1 2">
    <name type="scientific">Marinithermofilum abyssi</name>
    <dbReference type="NCBI Taxonomy" id="1571185"/>
    <lineage>
        <taxon>Bacteria</taxon>
        <taxon>Bacillati</taxon>
        <taxon>Bacillota</taxon>
        <taxon>Bacilli</taxon>
        <taxon>Bacillales</taxon>
        <taxon>Thermoactinomycetaceae</taxon>
        <taxon>Marinithermofilum</taxon>
    </lineage>
</organism>
<keyword evidence="2" id="KW-1185">Reference proteome</keyword>
<evidence type="ECO:0000313" key="2">
    <source>
        <dbReference type="Proteomes" id="UP000625210"/>
    </source>
</evidence>
<proteinExistence type="predicted"/>
<gene>
    <name evidence="1" type="ORF">GCM10011571_05730</name>
</gene>
<dbReference type="EMBL" id="BMHQ01000002">
    <property type="protein sequence ID" value="GGE07322.1"/>
    <property type="molecule type" value="Genomic_DNA"/>
</dbReference>
<protein>
    <submittedName>
        <fullName evidence="1">Uncharacterized protein</fullName>
    </submittedName>
</protein>
<dbReference type="Proteomes" id="UP000625210">
    <property type="component" value="Unassembled WGS sequence"/>
</dbReference>
<dbReference type="AlphaFoldDB" id="A0A8J2VGF0"/>
<comment type="caution">
    <text evidence="1">The sequence shown here is derived from an EMBL/GenBank/DDBJ whole genome shotgun (WGS) entry which is preliminary data.</text>
</comment>